<keyword evidence="3" id="KW-1185">Reference proteome</keyword>
<organism evidence="2 3">
    <name type="scientific">Tanacetum coccineum</name>
    <dbReference type="NCBI Taxonomy" id="301880"/>
    <lineage>
        <taxon>Eukaryota</taxon>
        <taxon>Viridiplantae</taxon>
        <taxon>Streptophyta</taxon>
        <taxon>Embryophyta</taxon>
        <taxon>Tracheophyta</taxon>
        <taxon>Spermatophyta</taxon>
        <taxon>Magnoliopsida</taxon>
        <taxon>eudicotyledons</taxon>
        <taxon>Gunneridae</taxon>
        <taxon>Pentapetalae</taxon>
        <taxon>asterids</taxon>
        <taxon>campanulids</taxon>
        <taxon>Asterales</taxon>
        <taxon>Asteraceae</taxon>
        <taxon>Asteroideae</taxon>
        <taxon>Anthemideae</taxon>
        <taxon>Anthemidinae</taxon>
        <taxon>Tanacetum</taxon>
    </lineage>
</organism>
<feature type="transmembrane region" description="Helical" evidence="1">
    <location>
        <begin position="108"/>
        <end position="135"/>
    </location>
</feature>
<keyword evidence="1" id="KW-0472">Membrane</keyword>
<accession>A0ABQ4Z3C1</accession>
<dbReference type="EMBL" id="BQNB010010906">
    <property type="protein sequence ID" value="GJS83508.1"/>
    <property type="molecule type" value="Genomic_DNA"/>
</dbReference>
<gene>
    <name evidence="2" type="ORF">Tco_0750049</name>
</gene>
<keyword evidence="1" id="KW-1133">Transmembrane helix</keyword>
<proteinExistence type="predicted"/>
<evidence type="ECO:0000256" key="1">
    <source>
        <dbReference type="SAM" id="Phobius"/>
    </source>
</evidence>
<sequence length="192" mass="21803">MGILSVFPRCFALELDKAIVVVIKWELLRLRWTLGFVLISGDGDFMVKVIRNFMMDFAVVIGYLQESMLVLRGVCWIRICVLFVHAVWRKFSMFSFDVTWLGFSSKNLSLGGFGIIGRRFVLSGLGCLDLILSAFFLSQSHILEGVFYVRFGGGFGGFEIQFVFDGLPPNVRRFLNDIFVFGAFFYGVLVDL</sequence>
<evidence type="ECO:0000313" key="2">
    <source>
        <dbReference type="EMBL" id="GJS83508.1"/>
    </source>
</evidence>
<feature type="transmembrane region" description="Helical" evidence="1">
    <location>
        <begin position="69"/>
        <end position="88"/>
    </location>
</feature>
<reference evidence="2" key="2">
    <citation type="submission" date="2022-01" db="EMBL/GenBank/DDBJ databases">
        <authorList>
            <person name="Yamashiro T."/>
            <person name="Shiraishi A."/>
            <person name="Satake H."/>
            <person name="Nakayama K."/>
        </authorList>
    </citation>
    <scope>NUCLEOTIDE SEQUENCE</scope>
</reference>
<evidence type="ECO:0000313" key="3">
    <source>
        <dbReference type="Proteomes" id="UP001151760"/>
    </source>
</evidence>
<reference evidence="2" key="1">
    <citation type="journal article" date="2022" name="Int. J. Mol. Sci.">
        <title>Draft Genome of Tanacetum Coccineum: Genomic Comparison of Closely Related Tanacetum-Family Plants.</title>
        <authorList>
            <person name="Yamashiro T."/>
            <person name="Shiraishi A."/>
            <person name="Nakayama K."/>
            <person name="Satake H."/>
        </authorList>
    </citation>
    <scope>NUCLEOTIDE SEQUENCE</scope>
</reference>
<feature type="transmembrane region" description="Helical" evidence="1">
    <location>
        <begin position="170"/>
        <end position="189"/>
    </location>
</feature>
<keyword evidence="1" id="KW-0812">Transmembrane</keyword>
<name>A0ABQ4Z3C1_9ASTR</name>
<feature type="transmembrane region" description="Helical" evidence="1">
    <location>
        <begin position="147"/>
        <end position="164"/>
    </location>
</feature>
<dbReference type="Proteomes" id="UP001151760">
    <property type="component" value="Unassembled WGS sequence"/>
</dbReference>
<comment type="caution">
    <text evidence="2">The sequence shown here is derived from an EMBL/GenBank/DDBJ whole genome shotgun (WGS) entry which is preliminary data.</text>
</comment>
<protein>
    <submittedName>
        <fullName evidence="2">Uncharacterized protein</fullName>
    </submittedName>
</protein>